<dbReference type="InterPro" id="IPR001034">
    <property type="entry name" value="DeoR_HTH"/>
</dbReference>
<dbReference type="AlphaFoldDB" id="A0A5Q2RJQ2"/>
<dbReference type="PROSITE" id="PS51000">
    <property type="entry name" value="HTH_DEOR_2"/>
    <property type="match status" value="1"/>
</dbReference>
<organism evidence="4 5">
    <name type="scientific">Actinomarinicola tropica</name>
    <dbReference type="NCBI Taxonomy" id="2789776"/>
    <lineage>
        <taxon>Bacteria</taxon>
        <taxon>Bacillati</taxon>
        <taxon>Actinomycetota</taxon>
        <taxon>Acidimicrobiia</taxon>
        <taxon>Acidimicrobiales</taxon>
        <taxon>Iamiaceae</taxon>
        <taxon>Actinomarinicola</taxon>
    </lineage>
</organism>
<feature type="domain" description="HTH deoR-type" evidence="3">
    <location>
        <begin position="1"/>
        <end position="52"/>
    </location>
</feature>
<dbReference type="InterPro" id="IPR051534">
    <property type="entry name" value="CBASS_pafABC_assoc_protein"/>
</dbReference>
<keyword evidence="2" id="KW-0804">Transcription</keyword>
<protein>
    <submittedName>
        <fullName evidence="4">WYL domain-containing protein</fullName>
    </submittedName>
</protein>
<dbReference type="GO" id="GO:0003700">
    <property type="term" value="F:DNA-binding transcription factor activity"/>
    <property type="evidence" value="ECO:0007669"/>
    <property type="project" value="InterPro"/>
</dbReference>
<name>A0A5Q2RJQ2_9ACTN</name>
<dbReference type="PANTHER" id="PTHR34580">
    <property type="match status" value="1"/>
</dbReference>
<dbReference type="EMBL" id="CP045851">
    <property type="protein sequence ID" value="QGG97019.1"/>
    <property type="molecule type" value="Genomic_DNA"/>
</dbReference>
<dbReference type="Proteomes" id="UP000334019">
    <property type="component" value="Chromosome"/>
</dbReference>
<evidence type="ECO:0000256" key="2">
    <source>
        <dbReference type="ARBA" id="ARBA00023163"/>
    </source>
</evidence>
<evidence type="ECO:0000256" key="1">
    <source>
        <dbReference type="ARBA" id="ARBA00023015"/>
    </source>
</evidence>
<dbReference type="Gene3D" id="1.10.10.10">
    <property type="entry name" value="Winged helix-like DNA-binding domain superfamily/Winged helix DNA-binding domain"/>
    <property type="match status" value="1"/>
</dbReference>
<dbReference type="PROSITE" id="PS52050">
    <property type="entry name" value="WYL"/>
    <property type="match status" value="1"/>
</dbReference>
<dbReference type="KEGG" id="atq:GH723_07500"/>
<evidence type="ECO:0000259" key="3">
    <source>
        <dbReference type="PROSITE" id="PS51000"/>
    </source>
</evidence>
<dbReference type="InterPro" id="IPR013196">
    <property type="entry name" value="HTH_11"/>
</dbReference>
<accession>A0A5Q2RJQ2</accession>
<proteinExistence type="predicted"/>
<dbReference type="InterPro" id="IPR036390">
    <property type="entry name" value="WH_DNA-bd_sf"/>
</dbReference>
<evidence type="ECO:0000313" key="4">
    <source>
        <dbReference type="EMBL" id="QGG97019.1"/>
    </source>
</evidence>
<dbReference type="PANTHER" id="PTHR34580:SF3">
    <property type="entry name" value="PROTEIN PAFB"/>
    <property type="match status" value="1"/>
</dbReference>
<dbReference type="InterPro" id="IPR036388">
    <property type="entry name" value="WH-like_DNA-bd_sf"/>
</dbReference>
<dbReference type="InterPro" id="IPR026881">
    <property type="entry name" value="WYL_dom"/>
</dbReference>
<dbReference type="Pfam" id="PF08279">
    <property type="entry name" value="HTH_11"/>
    <property type="match status" value="1"/>
</dbReference>
<dbReference type="PIRSF" id="PIRSF016838">
    <property type="entry name" value="PafC"/>
    <property type="match status" value="1"/>
</dbReference>
<sequence length="323" mass="35172">MLQLLSLLQTYRFWPGTELSDRLGISSRTLRRDIDRLRVLGYPVDATPGAAGGYRLAAGSHMPPLLLDDDEAVAIAVGLRAAAGASIDGIEEISVRALAKLEQVLPDRLRRRVRTVHANIVPMRWDGGPGPTVVPEALALLSQACRDHEEARFDYRRRDGEESSRLVQPHHLVSAGRRWYLVAWDVRRDDWRTFRLDRVVEPRLAGARFTPRSVPGGGPAEFVARSIADMPVAHHVVVRATCTAEEVASLLRWVDADVEDLGATCRVALRGEEPAWLAMVIAGLATAVDVELEEDLSGAVGPCLAAVGRRLSRATPGPSRGGG</sequence>
<dbReference type="InterPro" id="IPR028349">
    <property type="entry name" value="PafC-like"/>
</dbReference>
<evidence type="ECO:0000313" key="5">
    <source>
        <dbReference type="Proteomes" id="UP000334019"/>
    </source>
</evidence>
<gene>
    <name evidence="4" type="ORF">GH723_07500</name>
</gene>
<keyword evidence="5" id="KW-1185">Reference proteome</keyword>
<keyword evidence="1" id="KW-0805">Transcription regulation</keyword>
<dbReference type="SUPFAM" id="SSF46785">
    <property type="entry name" value="Winged helix' DNA-binding domain"/>
    <property type="match status" value="1"/>
</dbReference>
<reference evidence="4 5" key="1">
    <citation type="submission" date="2019-11" db="EMBL/GenBank/DDBJ databases">
        <authorList>
            <person name="He Y."/>
        </authorList>
    </citation>
    <scope>NUCLEOTIDE SEQUENCE [LARGE SCALE GENOMIC DNA]</scope>
    <source>
        <strain evidence="4 5">SCSIO 58843</strain>
    </source>
</reference>
<dbReference type="Pfam" id="PF13280">
    <property type="entry name" value="WYL"/>
    <property type="match status" value="1"/>
</dbReference>